<proteinExistence type="predicted"/>
<reference evidence="1 2" key="1">
    <citation type="submission" date="2018-08" db="EMBL/GenBank/DDBJ databases">
        <title>A genome reference for cultivated species of the human gut microbiota.</title>
        <authorList>
            <person name="Zou Y."/>
            <person name="Xue W."/>
            <person name="Luo G."/>
        </authorList>
    </citation>
    <scope>NUCLEOTIDE SEQUENCE [LARGE SCALE GENOMIC DNA]</scope>
    <source>
        <strain evidence="1 2">AF42-9</strain>
    </source>
</reference>
<gene>
    <name evidence="1" type="ORF">DW060_13615</name>
</gene>
<evidence type="ECO:0000313" key="2">
    <source>
        <dbReference type="Proteomes" id="UP000286598"/>
    </source>
</evidence>
<accession>A0A3R6K247</accession>
<protein>
    <submittedName>
        <fullName evidence="1">Uncharacterized protein</fullName>
    </submittedName>
</protein>
<evidence type="ECO:0000313" key="1">
    <source>
        <dbReference type="EMBL" id="RHK45533.1"/>
    </source>
</evidence>
<dbReference type="EMBL" id="QRNO01000151">
    <property type="protein sequence ID" value="RHK45533.1"/>
    <property type="molecule type" value="Genomic_DNA"/>
</dbReference>
<keyword evidence="2" id="KW-1185">Reference proteome</keyword>
<comment type="caution">
    <text evidence="1">The sequence shown here is derived from an EMBL/GenBank/DDBJ whole genome shotgun (WGS) entry which is preliminary data.</text>
</comment>
<dbReference type="Proteomes" id="UP000286598">
    <property type="component" value="Unassembled WGS sequence"/>
</dbReference>
<sequence length="99" mass="12001">MQKWNWEYCDLDKRYKDMREPRKLYFGFTPISGDTAIVDGFESIVNSYGFISTPIMYDSPYFVLKNDPTNIQSMLYILEMEEIQKGKYFRTKRPNYFFQ</sequence>
<dbReference type="AlphaFoldDB" id="A0A3R6K247"/>
<organism evidence="1 2">
    <name type="scientific">Leyella stercorea</name>
    <dbReference type="NCBI Taxonomy" id="363265"/>
    <lineage>
        <taxon>Bacteria</taxon>
        <taxon>Pseudomonadati</taxon>
        <taxon>Bacteroidota</taxon>
        <taxon>Bacteroidia</taxon>
        <taxon>Bacteroidales</taxon>
        <taxon>Prevotellaceae</taxon>
        <taxon>Leyella</taxon>
    </lineage>
</organism>
<name>A0A3R6K247_9BACT</name>